<evidence type="ECO:0000313" key="3">
    <source>
        <dbReference type="Proteomes" id="UP000184050"/>
    </source>
</evidence>
<gene>
    <name evidence="2" type="ORF">SAMN05444280_10849</name>
</gene>
<dbReference type="EMBL" id="FQZE01000008">
    <property type="protein sequence ID" value="SHI93236.1"/>
    <property type="molecule type" value="Genomic_DNA"/>
</dbReference>
<dbReference type="RefSeq" id="WP_073167698.1">
    <property type="nucleotide sequence ID" value="NZ_FQZE01000008.1"/>
</dbReference>
<keyword evidence="3" id="KW-1185">Reference proteome</keyword>
<dbReference type="AlphaFoldDB" id="A0A1M6F6E6"/>
<name>A0A1M6F6E6_9BACT</name>
<dbReference type="InterPro" id="IPR026444">
    <property type="entry name" value="Secre_tail"/>
</dbReference>
<evidence type="ECO:0000313" key="2">
    <source>
        <dbReference type="EMBL" id="SHI93236.1"/>
    </source>
</evidence>
<dbReference type="Proteomes" id="UP000184050">
    <property type="component" value="Unassembled WGS sequence"/>
</dbReference>
<dbReference type="OrthoDB" id="1489355at2"/>
<protein>
    <submittedName>
        <fullName evidence="2">Por secretion system C-terminal sorting domain-containing protein</fullName>
    </submittedName>
</protein>
<dbReference type="NCBIfam" id="TIGR04183">
    <property type="entry name" value="Por_Secre_tail"/>
    <property type="match status" value="1"/>
</dbReference>
<sequence>MKTKNLKKVISVTTGLILLFSVVTFGQDQSLIEISNEAELSLKNEHSKKVEKLKYRSVELIKLGNVSKLSKTNNGTLPVKIPGTNKFYVARPVDIVTSSDGQTDVDYHSVINMDAGFGLKSVEITTDSEEMKVIAQNQNIEIFELSPDLTIYPNPVQNNATISYYVKEKCKVSIEVFDTNGRKVETVINSIQDKGKYFAQINISIYKSGVYFCKLSLKGQSFSQKIVIE</sequence>
<organism evidence="2 3">
    <name type="scientific">Tangfeifania diversioriginum</name>
    <dbReference type="NCBI Taxonomy" id="1168035"/>
    <lineage>
        <taxon>Bacteria</taxon>
        <taxon>Pseudomonadati</taxon>
        <taxon>Bacteroidota</taxon>
        <taxon>Bacteroidia</taxon>
        <taxon>Marinilabiliales</taxon>
        <taxon>Prolixibacteraceae</taxon>
        <taxon>Tangfeifania</taxon>
    </lineage>
</organism>
<reference evidence="2 3" key="1">
    <citation type="submission" date="2016-11" db="EMBL/GenBank/DDBJ databases">
        <authorList>
            <person name="Jaros S."/>
            <person name="Januszkiewicz K."/>
            <person name="Wedrychowicz H."/>
        </authorList>
    </citation>
    <scope>NUCLEOTIDE SEQUENCE [LARGE SCALE GENOMIC DNA]</scope>
    <source>
        <strain evidence="2 3">DSM 27063</strain>
    </source>
</reference>
<evidence type="ECO:0000259" key="1">
    <source>
        <dbReference type="Pfam" id="PF18962"/>
    </source>
</evidence>
<proteinExistence type="predicted"/>
<dbReference type="STRING" id="1168035.SAMN05444280_10849"/>
<feature type="domain" description="Secretion system C-terminal sorting" evidence="1">
    <location>
        <begin position="151"/>
        <end position="228"/>
    </location>
</feature>
<dbReference type="Pfam" id="PF18962">
    <property type="entry name" value="Por_Secre_tail"/>
    <property type="match status" value="1"/>
</dbReference>
<accession>A0A1M6F6E6</accession>